<dbReference type="Proteomes" id="UP000643405">
    <property type="component" value="Unassembled WGS sequence"/>
</dbReference>
<dbReference type="Gene3D" id="3.20.20.70">
    <property type="entry name" value="Aldolase class I"/>
    <property type="match status" value="1"/>
</dbReference>
<keyword evidence="2" id="KW-0288">FMN</keyword>
<reference evidence="4" key="1">
    <citation type="submission" date="2020-09" db="EMBL/GenBank/DDBJ databases">
        <title>Genome seq and assembly of Tianweitania sp.</title>
        <authorList>
            <person name="Chhetri G."/>
        </authorList>
    </citation>
    <scope>NUCLEOTIDE SEQUENCE</scope>
    <source>
        <strain evidence="4">Rool2</strain>
    </source>
</reference>
<protein>
    <submittedName>
        <fullName evidence="4">Nitronate monooxygenase</fullName>
    </submittedName>
</protein>
<keyword evidence="3" id="KW-0560">Oxidoreductase</keyword>
<evidence type="ECO:0000313" key="5">
    <source>
        <dbReference type="Proteomes" id="UP000643405"/>
    </source>
</evidence>
<dbReference type="GO" id="GO:0018580">
    <property type="term" value="F:nitronate monooxygenase activity"/>
    <property type="evidence" value="ECO:0007669"/>
    <property type="project" value="InterPro"/>
</dbReference>
<evidence type="ECO:0000313" key="4">
    <source>
        <dbReference type="EMBL" id="MBD0416747.1"/>
    </source>
</evidence>
<keyword evidence="5" id="KW-1185">Reference proteome</keyword>
<gene>
    <name evidence="4" type="ORF">ICI42_19010</name>
</gene>
<dbReference type="InterPro" id="IPR013785">
    <property type="entry name" value="Aldolase_TIM"/>
</dbReference>
<keyword evidence="4" id="KW-0503">Monooxygenase</keyword>
<evidence type="ECO:0000256" key="3">
    <source>
        <dbReference type="ARBA" id="ARBA00023002"/>
    </source>
</evidence>
<dbReference type="AlphaFoldDB" id="A0A8J6PYQ6"/>
<dbReference type="Pfam" id="PF03060">
    <property type="entry name" value="NMO"/>
    <property type="match status" value="1"/>
</dbReference>
<dbReference type="EMBL" id="JACVVX010000007">
    <property type="protein sequence ID" value="MBD0416747.1"/>
    <property type="molecule type" value="Genomic_DNA"/>
</dbReference>
<accession>A0A8J6PYQ6</accession>
<dbReference type="SUPFAM" id="SSF51412">
    <property type="entry name" value="Inosine monophosphate dehydrogenase (IMPDH)"/>
    <property type="match status" value="1"/>
</dbReference>
<proteinExistence type="predicted"/>
<name>A0A8J6PYQ6_9HYPH</name>
<dbReference type="CDD" id="cd04730">
    <property type="entry name" value="NPD_like"/>
    <property type="match status" value="1"/>
</dbReference>
<dbReference type="PANTHER" id="PTHR32332:SF20">
    <property type="entry name" value="2-NITROPROPANE DIOXYGENASE-LIKE PROTEIN"/>
    <property type="match status" value="1"/>
</dbReference>
<sequence length="325" mass="33963">MLSTPMTSLFGIEHPIMQSGFRYISRAPFVAAVSNAGALGTLSAHTQPTGSDLAEEIRQTRRLTAKPFAVNLTLLPENIASHPYDDYIDVIVGEGIAVVETSGAKPAAFIHRLKKSGVKVIHKCTSVRHALSAQKYGVDAVCVTGYESAGHPGEDDVPSLVLVPRAVDELTIPVIASGGFADGRGLAAALTLGAVGVNMGTRFLVTEESPIHADSKTGLSQASERDTTLVARSLGDSVRVLKTPVTAEVLAMERAGASKEALAPLISAELWHRALISGRLAEAPIPSGIALGLINDVPSCAELVRRLVGEAEATIARLAGLSTRP</sequence>
<keyword evidence="1" id="KW-0285">Flavoprotein</keyword>
<organism evidence="4 5">
    <name type="scientific">Oryzicola mucosus</name>
    <dbReference type="NCBI Taxonomy" id="2767425"/>
    <lineage>
        <taxon>Bacteria</taxon>
        <taxon>Pseudomonadati</taxon>
        <taxon>Pseudomonadota</taxon>
        <taxon>Alphaproteobacteria</taxon>
        <taxon>Hyphomicrobiales</taxon>
        <taxon>Phyllobacteriaceae</taxon>
        <taxon>Oryzicola</taxon>
    </lineage>
</organism>
<dbReference type="PANTHER" id="PTHR32332">
    <property type="entry name" value="2-NITROPROPANE DIOXYGENASE"/>
    <property type="match status" value="1"/>
</dbReference>
<evidence type="ECO:0000256" key="1">
    <source>
        <dbReference type="ARBA" id="ARBA00022630"/>
    </source>
</evidence>
<dbReference type="InterPro" id="IPR004136">
    <property type="entry name" value="NMO"/>
</dbReference>
<evidence type="ECO:0000256" key="2">
    <source>
        <dbReference type="ARBA" id="ARBA00022643"/>
    </source>
</evidence>
<comment type="caution">
    <text evidence="4">The sequence shown here is derived from an EMBL/GenBank/DDBJ whole genome shotgun (WGS) entry which is preliminary data.</text>
</comment>